<sequence>MSKRNHSLPVFTVSHEEKFVSATISDKAHDESYIDVSKESKVRHEESLTRVGTAYVQADGSIYVQLYATPLNGKIIIKATKQLAH</sequence>
<gene>
    <name evidence="1" type="ORF">SAMN04488109_1637</name>
</gene>
<keyword evidence="2" id="KW-1185">Reference proteome</keyword>
<dbReference type="STRING" id="947013.SAMN04488109_1637"/>
<dbReference type="Proteomes" id="UP000184212">
    <property type="component" value="Unassembled WGS sequence"/>
</dbReference>
<organism evidence="1 2">
    <name type="scientific">Chryseolinea serpens</name>
    <dbReference type="NCBI Taxonomy" id="947013"/>
    <lineage>
        <taxon>Bacteria</taxon>
        <taxon>Pseudomonadati</taxon>
        <taxon>Bacteroidota</taxon>
        <taxon>Cytophagia</taxon>
        <taxon>Cytophagales</taxon>
        <taxon>Fulvivirgaceae</taxon>
        <taxon>Chryseolinea</taxon>
    </lineage>
</organism>
<evidence type="ECO:0000313" key="2">
    <source>
        <dbReference type="Proteomes" id="UP000184212"/>
    </source>
</evidence>
<dbReference type="EMBL" id="FQWQ01000001">
    <property type="protein sequence ID" value="SHG74100.1"/>
    <property type="molecule type" value="Genomic_DNA"/>
</dbReference>
<name>A0A1M5MA01_9BACT</name>
<proteinExistence type="predicted"/>
<accession>A0A1M5MA01</accession>
<dbReference type="RefSeq" id="WP_073132634.1">
    <property type="nucleotide sequence ID" value="NZ_FQWQ01000001.1"/>
</dbReference>
<protein>
    <submittedName>
        <fullName evidence="1">Uncharacterized protein</fullName>
    </submittedName>
</protein>
<evidence type="ECO:0000313" key="1">
    <source>
        <dbReference type="EMBL" id="SHG74100.1"/>
    </source>
</evidence>
<dbReference type="AlphaFoldDB" id="A0A1M5MA01"/>
<reference evidence="1 2" key="1">
    <citation type="submission" date="2016-11" db="EMBL/GenBank/DDBJ databases">
        <authorList>
            <person name="Jaros S."/>
            <person name="Januszkiewicz K."/>
            <person name="Wedrychowicz H."/>
        </authorList>
    </citation>
    <scope>NUCLEOTIDE SEQUENCE [LARGE SCALE GENOMIC DNA]</scope>
    <source>
        <strain evidence="1 2">DSM 24574</strain>
    </source>
</reference>